<reference evidence="9 10" key="1">
    <citation type="submission" date="2015-07" db="EMBL/GenBank/DDBJ databases">
        <title>Whole genome sequence of Thermanaerothrix daxensis DSM 23592.</title>
        <authorList>
            <person name="Hemp J."/>
            <person name="Ward L.M."/>
            <person name="Pace L.A."/>
            <person name="Fischer W.W."/>
        </authorList>
    </citation>
    <scope>NUCLEOTIDE SEQUENCE [LARGE SCALE GENOMIC DNA]</scope>
    <source>
        <strain evidence="9 10">GNS-1</strain>
    </source>
</reference>
<dbReference type="Gene3D" id="3.30.559.10">
    <property type="entry name" value="Chloramphenicol acetyltransferase-like domain"/>
    <property type="match status" value="1"/>
</dbReference>
<dbReference type="PANTHER" id="PTHR43178">
    <property type="entry name" value="DIHYDROLIPOAMIDE ACETYLTRANSFERASE COMPONENT OF PYRUVATE DEHYDROGENASE COMPLEX"/>
    <property type="match status" value="1"/>
</dbReference>
<dbReference type="Gene3D" id="2.40.50.100">
    <property type="match status" value="1"/>
</dbReference>
<dbReference type="EC" id="2.3.1.-" evidence="6"/>
<evidence type="ECO:0000313" key="10">
    <source>
        <dbReference type="Proteomes" id="UP000050544"/>
    </source>
</evidence>
<dbReference type="Pfam" id="PF02817">
    <property type="entry name" value="E3_binding"/>
    <property type="match status" value="1"/>
</dbReference>
<dbReference type="InterPro" id="IPR050743">
    <property type="entry name" value="2-oxoacid_DH_E2_comp"/>
</dbReference>
<dbReference type="GO" id="GO:0016407">
    <property type="term" value="F:acetyltransferase activity"/>
    <property type="evidence" value="ECO:0007669"/>
    <property type="project" value="TreeGrafter"/>
</dbReference>
<dbReference type="GO" id="GO:0005737">
    <property type="term" value="C:cytoplasm"/>
    <property type="evidence" value="ECO:0007669"/>
    <property type="project" value="TreeGrafter"/>
</dbReference>
<dbReference type="SUPFAM" id="SSF47005">
    <property type="entry name" value="Peripheral subunit-binding domain of 2-oxo acid dehydrogenase complex"/>
    <property type="match status" value="1"/>
</dbReference>
<dbReference type="InterPro" id="IPR001078">
    <property type="entry name" value="2-oxoacid_DH_actylTfrase"/>
</dbReference>
<dbReference type="InterPro" id="IPR004167">
    <property type="entry name" value="PSBD"/>
</dbReference>
<gene>
    <name evidence="9" type="ORF">SE15_00275</name>
</gene>
<evidence type="ECO:0000313" key="9">
    <source>
        <dbReference type="EMBL" id="KPL83747.1"/>
    </source>
</evidence>
<dbReference type="CDD" id="cd06849">
    <property type="entry name" value="lipoyl_domain"/>
    <property type="match status" value="1"/>
</dbReference>
<dbReference type="AlphaFoldDB" id="A0A0P6XTZ3"/>
<evidence type="ECO:0000256" key="2">
    <source>
        <dbReference type="ARBA" id="ARBA00007317"/>
    </source>
</evidence>
<evidence type="ECO:0000256" key="1">
    <source>
        <dbReference type="ARBA" id="ARBA00001938"/>
    </source>
</evidence>
<protein>
    <recommendedName>
        <fullName evidence="6">Dihydrolipoamide acetyltransferase component of pyruvate dehydrogenase complex</fullName>
        <ecNumber evidence="6">2.3.1.-</ecNumber>
    </recommendedName>
</protein>
<dbReference type="SUPFAM" id="SSF52777">
    <property type="entry name" value="CoA-dependent acyltransferases"/>
    <property type="match status" value="1"/>
</dbReference>
<dbReference type="PROSITE" id="PS51826">
    <property type="entry name" value="PSBD"/>
    <property type="match status" value="1"/>
</dbReference>
<dbReference type="InterPro" id="IPR036625">
    <property type="entry name" value="E3-bd_dom_sf"/>
</dbReference>
<dbReference type="Pfam" id="PF00198">
    <property type="entry name" value="2-oxoacid_dh"/>
    <property type="match status" value="1"/>
</dbReference>
<proteinExistence type="inferred from homology"/>
<dbReference type="InterPro" id="IPR023213">
    <property type="entry name" value="CAT-like_dom_sf"/>
</dbReference>
<evidence type="ECO:0000256" key="4">
    <source>
        <dbReference type="ARBA" id="ARBA00022823"/>
    </source>
</evidence>
<dbReference type="InterPro" id="IPR000089">
    <property type="entry name" value="Biotin_lipoyl"/>
</dbReference>
<comment type="cofactor">
    <cofactor evidence="1 6">
        <name>(R)-lipoate</name>
        <dbReference type="ChEBI" id="CHEBI:83088"/>
    </cofactor>
</comment>
<feature type="domain" description="Lipoyl-binding" evidence="7">
    <location>
        <begin position="2"/>
        <end position="77"/>
    </location>
</feature>
<dbReference type="Gene3D" id="4.10.320.10">
    <property type="entry name" value="E3-binding domain"/>
    <property type="match status" value="1"/>
</dbReference>
<dbReference type="Proteomes" id="UP000050544">
    <property type="component" value="Unassembled WGS sequence"/>
</dbReference>
<dbReference type="InterPro" id="IPR011053">
    <property type="entry name" value="Single_hybrid_motif"/>
</dbReference>
<dbReference type="PATRIC" id="fig|869279.4.peg.55"/>
<dbReference type="PROSITE" id="PS50968">
    <property type="entry name" value="BIOTINYL_LIPOYL"/>
    <property type="match status" value="1"/>
</dbReference>
<sequence length="436" mass="46387">MATQVIMPQLGESVVEGTVLRWLKQVGEPVNELEPLLEVSTDKVDTEIPSPASGVVMQILVPAGQTVRAGTTLAWIGEPGEAPPTENSMEKQGAASVVPGGAAPAVSATLSEGTAALAPGRDRDLGFISPVVARLAREHNLDLREVTGTGEGGRITKKDVLRYLEARKTAAEPALAPWETPGEGDLFRPTEMLTSTEVPSASPTAQPPTEGRLLPLTPMRQKIAERLTHSVRTIPHVTTIMEADLKRVVAHYTAHKPLFAREGVNLTYTAYFALAAVAALRTHPLLNASWTEEGIRIHESINLGIAVSLGEEGLVVPVIRQADGLSLLGMARAINDLTARARGRRLSPEDVQGGTFTLTNHGVGGSLFATPIILPPQCAILGVGKITPRPVVVEDAIAIRPMVYLSLTFDHRILDGAAADAFLGTIVQTLQIWPEV</sequence>
<dbReference type="OrthoDB" id="9805770at2"/>
<keyword evidence="4 6" id="KW-0450">Lipoyl</keyword>
<evidence type="ECO:0000256" key="6">
    <source>
        <dbReference type="RuleBase" id="RU003423"/>
    </source>
</evidence>
<evidence type="ECO:0000256" key="5">
    <source>
        <dbReference type="ARBA" id="ARBA00023315"/>
    </source>
</evidence>
<dbReference type="SUPFAM" id="SSF51230">
    <property type="entry name" value="Single hybrid motif"/>
    <property type="match status" value="1"/>
</dbReference>
<evidence type="ECO:0000259" key="8">
    <source>
        <dbReference type="PROSITE" id="PS51826"/>
    </source>
</evidence>
<dbReference type="Pfam" id="PF00364">
    <property type="entry name" value="Biotin_lipoyl"/>
    <property type="match status" value="1"/>
</dbReference>
<keyword evidence="3 6" id="KW-0808">Transferase</keyword>
<keyword evidence="5 6" id="KW-0012">Acyltransferase</keyword>
<comment type="caution">
    <text evidence="9">The sequence shown here is derived from an EMBL/GenBank/DDBJ whole genome shotgun (WGS) entry which is preliminary data.</text>
</comment>
<dbReference type="PANTHER" id="PTHR43178:SF5">
    <property type="entry name" value="LIPOAMIDE ACYLTRANSFERASE COMPONENT OF BRANCHED-CHAIN ALPHA-KETO ACID DEHYDROGENASE COMPLEX, MITOCHONDRIAL"/>
    <property type="match status" value="1"/>
</dbReference>
<accession>A0A0P6XTZ3</accession>
<dbReference type="STRING" id="869279.SE15_00275"/>
<feature type="domain" description="Peripheral subunit-binding (PSBD)" evidence="8">
    <location>
        <begin position="127"/>
        <end position="164"/>
    </location>
</feature>
<dbReference type="GO" id="GO:0031405">
    <property type="term" value="F:lipoic acid binding"/>
    <property type="evidence" value="ECO:0007669"/>
    <property type="project" value="TreeGrafter"/>
</dbReference>
<comment type="similarity">
    <text evidence="2 6">Belongs to the 2-oxoacid dehydrogenase family.</text>
</comment>
<evidence type="ECO:0000256" key="3">
    <source>
        <dbReference type="ARBA" id="ARBA00022679"/>
    </source>
</evidence>
<keyword evidence="10" id="KW-1185">Reference proteome</keyword>
<dbReference type="RefSeq" id="WP_054520121.1">
    <property type="nucleotide sequence ID" value="NZ_LGKO01000002.1"/>
</dbReference>
<organism evidence="9 10">
    <name type="scientific">Thermanaerothrix daxensis</name>
    <dbReference type="NCBI Taxonomy" id="869279"/>
    <lineage>
        <taxon>Bacteria</taxon>
        <taxon>Bacillati</taxon>
        <taxon>Chloroflexota</taxon>
        <taxon>Anaerolineae</taxon>
        <taxon>Anaerolineales</taxon>
        <taxon>Anaerolineaceae</taxon>
        <taxon>Thermanaerothrix</taxon>
    </lineage>
</organism>
<dbReference type="EMBL" id="LGKO01000002">
    <property type="protein sequence ID" value="KPL83747.1"/>
    <property type="molecule type" value="Genomic_DNA"/>
</dbReference>
<evidence type="ECO:0000259" key="7">
    <source>
        <dbReference type="PROSITE" id="PS50968"/>
    </source>
</evidence>
<dbReference type="PROSITE" id="PS00189">
    <property type="entry name" value="LIPOYL"/>
    <property type="match status" value="1"/>
</dbReference>
<name>A0A0P6XTZ3_9CHLR</name>
<dbReference type="InterPro" id="IPR003016">
    <property type="entry name" value="2-oxoA_DH_lipoyl-BS"/>
</dbReference>